<evidence type="ECO:0000259" key="4">
    <source>
        <dbReference type="Pfam" id="PF00501"/>
    </source>
</evidence>
<reference evidence="6" key="2">
    <citation type="submission" date="2015-06" db="UniProtKB">
        <authorList>
            <consortium name="EnsemblMetazoa"/>
        </authorList>
    </citation>
    <scope>IDENTIFICATION</scope>
</reference>
<dbReference type="FunFam" id="3.30.300.30:FF:000007">
    <property type="entry name" value="4-coumarate--CoA ligase 2"/>
    <property type="match status" value="1"/>
</dbReference>
<dbReference type="AlphaFoldDB" id="T1GT78"/>
<evidence type="ECO:0000256" key="1">
    <source>
        <dbReference type="ARBA" id="ARBA00004275"/>
    </source>
</evidence>
<dbReference type="EnsemblMetazoa" id="MESCA006901-RA">
    <property type="protein sequence ID" value="MESCA006901-PA"/>
    <property type="gene ID" value="MESCA006901"/>
</dbReference>
<dbReference type="InterPro" id="IPR045851">
    <property type="entry name" value="AMP-bd_C_sf"/>
</dbReference>
<feature type="domain" description="AMP-dependent synthetase/ligase" evidence="4">
    <location>
        <begin position="226"/>
        <end position="353"/>
    </location>
</feature>
<feature type="domain" description="AMP-dependent synthetase/ligase" evidence="4">
    <location>
        <begin position="40"/>
        <end position="213"/>
    </location>
</feature>
<comment type="similarity">
    <text evidence="2">Belongs to the ATP-dependent AMP-binding enzyme family.</text>
</comment>
<keyword evidence="3" id="KW-0576">Peroxisome</keyword>
<dbReference type="InterPro" id="IPR025110">
    <property type="entry name" value="AMP-bd_C"/>
</dbReference>
<dbReference type="STRING" id="36166.T1GT78"/>
<dbReference type="Pfam" id="PF13193">
    <property type="entry name" value="AMP-binding_C"/>
    <property type="match status" value="1"/>
</dbReference>
<dbReference type="InterPro" id="IPR020845">
    <property type="entry name" value="AMP-binding_CS"/>
</dbReference>
<dbReference type="HOGENOM" id="CLU_000022_59_2_1"/>
<comment type="subcellular location">
    <subcellularLocation>
        <location evidence="1">Peroxisome</location>
    </subcellularLocation>
</comment>
<reference evidence="7" key="1">
    <citation type="submission" date="2013-02" db="EMBL/GenBank/DDBJ databases">
        <authorList>
            <person name="Hughes D."/>
        </authorList>
    </citation>
    <scope>NUCLEOTIDE SEQUENCE</scope>
    <source>
        <strain>Durham</strain>
        <strain evidence="7">NC isolate 2 -- Noor lab</strain>
    </source>
</reference>
<protein>
    <recommendedName>
        <fullName evidence="8">AMP-dependent synthetase/ligase domain-containing protein</fullName>
    </recommendedName>
</protein>
<dbReference type="InterPro" id="IPR042099">
    <property type="entry name" value="ANL_N_sf"/>
</dbReference>
<sequence>MSVYNSVEKVWYGSKETPAFHPDVSAGKVLEFVMKQHYPRIGLIFEPTGEQWTYEELHKTASTIAQNILAKGLTQDDVIGICASNTPYVTTVALAAFMTGIPISSLDPSFDKEGIQHIYGITKPTIMFCDGKILETVTESLRGINLETSIFVVDEKRGAGTIDEFLREIGGTFECPALKYGGDHSAIYLPSSGSTGLPKAVCISHKTLITTSFIEPTSTDTVFCFNYMLSVIEKYQVSVLASPPSQLVLIGQSSKLGTTNVSSVRYYLLAGSAIPFHVLQKIKEYFPNTIFSAGYGCSELGSCCCTGEVTAPNSNGHVRENYQIKIVDEDGNNLGVGETGEIVVKRPFPWLGYKGNPEASKDTYIDGQIFMGDLGYFDENGTLFVIDRKKDILKYKNFQYSPNEIEQVILELPDVVEVSVCGIPDLIATDLPAAAVVIREGSQLTESDVYNYVAKRMVEFKHLHGGVYFVDSVPKTVSGKNLRRVVKEKLIKLYDARKQ</sequence>
<evidence type="ECO:0000313" key="7">
    <source>
        <dbReference type="Proteomes" id="UP000015102"/>
    </source>
</evidence>
<dbReference type="Pfam" id="PF00501">
    <property type="entry name" value="AMP-binding"/>
    <property type="match status" value="2"/>
</dbReference>
<dbReference type="GO" id="GO:0005777">
    <property type="term" value="C:peroxisome"/>
    <property type="evidence" value="ECO:0007669"/>
    <property type="project" value="UniProtKB-SubCell"/>
</dbReference>
<organism evidence="6 7">
    <name type="scientific">Megaselia scalaris</name>
    <name type="common">Humpbacked fly</name>
    <name type="synonym">Phora scalaris</name>
    <dbReference type="NCBI Taxonomy" id="36166"/>
    <lineage>
        <taxon>Eukaryota</taxon>
        <taxon>Metazoa</taxon>
        <taxon>Ecdysozoa</taxon>
        <taxon>Arthropoda</taxon>
        <taxon>Hexapoda</taxon>
        <taxon>Insecta</taxon>
        <taxon>Pterygota</taxon>
        <taxon>Neoptera</taxon>
        <taxon>Endopterygota</taxon>
        <taxon>Diptera</taxon>
        <taxon>Brachycera</taxon>
        <taxon>Muscomorpha</taxon>
        <taxon>Platypezoidea</taxon>
        <taxon>Phoridae</taxon>
        <taxon>Megaseliini</taxon>
        <taxon>Megaselia</taxon>
    </lineage>
</organism>
<evidence type="ECO:0000313" key="6">
    <source>
        <dbReference type="EnsemblMetazoa" id="MESCA006901-PA"/>
    </source>
</evidence>
<dbReference type="GO" id="GO:0046949">
    <property type="term" value="P:fatty-acyl-CoA biosynthetic process"/>
    <property type="evidence" value="ECO:0007669"/>
    <property type="project" value="TreeGrafter"/>
</dbReference>
<evidence type="ECO:0000256" key="2">
    <source>
        <dbReference type="ARBA" id="ARBA00006432"/>
    </source>
</evidence>
<dbReference type="SUPFAM" id="SSF56801">
    <property type="entry name" value="Acetyl-CoA synthetase-like"/>
    <property type="match status" value="1"/>
</dbReference>
<keyword evidence="7" id="KW-1185">Reference proteome</keyword>
<dbReference type="EMBL" id="CAQQ02200222">
    <property type="status" value="NOT_ANNOTATED_CDS"/>
    <property type="molecule type" value="Genomic_DNA"/>
</dbReference>
<dbReference type="InterPro" id="IPR000873">
    <property type="entry name" value="AMP-dep_synth/lig_dom"/>
</dbReference>
<feature type="domain" description="AMP-binding enzyme C-terminal" evidence="5">
    <location>
        <begin position="404"/>
        <end position="480"/>
    </location>
</feature>
<evidence type="ECO:0000259" key="5">
    <source>
        <dbReference type="Pfam" id="PF13193"/>
    </source>
</evidence>
<dbReference type="PANTHER" id="PTHR24096:SF353">
    <property type="entry name" value="GH16244P-RELATED"/>
    <property type="match status" value="1"/>
</dbReference>
<dbReference type="Proteomes" id="UP000015102">
    <property type="component" value="Unassembled WGS sequence"/>
</dbReference>
<dbReference type="PROSITE" id="PS00455">
    <property type="entry name" value="AMP_BINDING"/>
    <property type="match status" value="1"/>
</dbReference>
<dbReference type="PANTHER" id="PTHR24096">
    <property type="entry name" value="LONG-CHAIN-FATTY-ACID--COA LIGASE"/>
    <property type="match status" value="1"/>
</dbReference>
<dbReference type="Gene3D" id="3.30.300.30">
    <property type="match status" value="1"/>
</dbReference>
<dbReference type="OMA" id="HFIATME"/>
<name>T1GT78_MEGSC</name>
<evidence type="ECO:0008006" key="8">
    <source>
        <dbReference type="Google" id="ProtNLM"/>
    </source>
</evidence>
<dbReference type="Gene3D" id="3.40.50.12780">
    <property type="entry name" value="N-terminal domain of ligase-like"/>
    <property type="match status" value="2"/>
</dbReference>
<proteinExistence type="inferred from homology"/>
<evidence type="ECO:0000256" key="3">
    <source>
        <dbReference type="ARBA" id="ARBA00023140"/>
    </source>
</evidence>
<accession>T1GT78</accession>
<dbReference type="GO" id="GO:0004467">
    <property type="term" value="F:long-chain fatty acid-CoA ligase activity"/>
    <property type="evidence" value="ECO:0007669"/>
    <property type="project" value="TreeGrafter"/>
</dbReference>